<dbReference type="STRING" id="554055.A0A2P6VN57"/>
<dbReference type="OrthoDB" id="2014244at2759"/>
<accession>A0A2P6VN57</accession>
<protein>
    <submittedName>
        <fullName evidence="2">Low-CO2 inducible</fullName>
    </submittedName>
</protein>
<reference evidence="2 3" key="1">
    <citation type="journal article" date="2018" name="Plant J.">
        <title>Genome sequences of Chlorella sorokiniana UTEX 1602 and Micractinium conductrix SAG 241.80: implications to maltose excretion by a green alga.</title>
        <authorList>
            <person name="Arriola M.B."/>
            <person name="Velmurugan N."/>
            <person name="Zhang Y."/>
            <person name="Plunkett M.H."/>
            <person name="Hondzo H."/>
            <person name="Barney B.M."/>
        </authorList>
    </citation>
    <scope>NUCLEOTIDE SEQUENCE [LARGE SCALE GENOMIC DNA]</scope>
    <source>
        <strain evidence="2 3">SAG 241.80</strain>
    </source>
</reference>
<dbReference type="Proteomes" id="UP000239649">
    <property type="component" value="Unassembled WGS sequence"/>
</dbReference>
<proteinExistence type="predicted"/>
<dbReference type="InterPro" id="IPR040703">
    <property type="entry name" value="LCIB/C_CA"/>
</dbReference>
<gene>
    <name evidence="2" type="ORF">C2E20_1299</name>
</gene>
<organism evidence="2 3">
    <name type="scientific">Micractinium conductrix</name>
    <dbReference type="NCBI Taxonomy" id="554055"/>
    <lineage>
        <taxon>Eukaryota</taxon>
        <taxon>Viridiplantae</taxon>
        <taxon>Chlorophyta</taxon>
        <taxon>core chlorophytes</taxon>
        <taxon>Trebouxiophyceae</taxon>
        <taxon>Chlorellales</taxon>
        <taxon>Chlorellaceae</taxon>
        <taxon>Chlorella clade</taxon>
        <taxon>Micractinium</taxon>
    </lineage>
</organism>
<evidence type="ECO:0000259" key="1">
    <source>
        <dbReference type="Pfam" id="PF18599"/>
    </source>
</evidence>
<keyword evidence="3" id="KW-1185">Reference proteome</keyword>
<evidence type="ECO:0000313" key="3">
    <source>
        <dbReference type="Proteomes" id="UP000239649"/>
    </source>
</evidence>
<name>A0A2P6VN57_9CHLO</name>
<dbReference type="Pfam" id="PF18599">
    <property type="entry name" value="LCIB_C_CA"/>
    <property type="match status" value="1"/>
</dbReference>
<dbReference type="EMBL" id="LHPF02000002">
    <property type="protein sequence ID" value="PSC75536.1"/>
    <property type="molecule type" value="Genomic_DNA"/>
</dbReference>
<evidence type="ECO:0000313" key="2">
    <source>
        <dbReference type="EMBL" id="PSC75536.1"/>
    </source>
</evidence>
<comment type="caution">
    <text evidence="2">The sequence shown here is derived from an EMBL/GenBank/DDBJ whole genome shotgun (WGS) entry which is preliminary data.</text>
</comment>
<dbReference type="PANTHER" id="PTHR38016:SF1">
    <property type="entry name" value="LIMITING CO2-INDUCIBLE PROTEIN B_C BETA CARBONYIC ANHYDRASE DOMAIN-CONTAINING PROTEIN"/>
    <property type="match status" value="1"/>
</dbReference>
<feature type="domain" description="Limiting CO2-inducible protein B/C beta carbonyic anhydrase" evidence="1">
    <location>
        <begin position="109"/>
        <end position="342"/>
    </location>
</feature>
<dbReference type="PANTHER" id="PTHR38016">
    <property type="entry name" value="UNNAMED PRODUCT"/>
    <property type="match status" value="1"/>
</dbReference>
<dbReference type="AlphaFoldDB" id="A0A2P6VN57"/>
<sequence length="456" mass="48732">MSRARASKRLFSTLARQAEFNVTGGTASGHALLGARTTTVQLTGGAASSAVNKCARCHCGRTMCMGHHNYSTSSRAAQQAAQPAYADADCVSSDLVGRHQTVLAHFPTALSVDDYMSRVEVALAGYGFTGDNSIAMSNLCRDESCMILEDKIESVFGSCFSTHGLGGVLTCGVIGIKAGLSHSPVQGGKERYVFFSFPHIAIDSDGNVGGISRPNRPGASSACGALIACTSHLKDEGLEVNLKTPGVHDPMEPEYSILKQRLARRLKHEGVDASKLDLVSVTKAAERTITSDLEYLVSKAVDTSKADYAVFTGVQIHNWASDLNNEDVPSIEFVSVGKSYVVVNGEKTYLDVHQVPAMSPRQLKLLSQASMDKDNSTAVAATAGGMIQEIPRDYLLKRLGGLVGKNMLSGEAGTWKNYVKTTWAEAHPNAPKLDDKLFATEPTKEDTFSTTFGKKL</sequence>